<evidence type="ECO:0000313" key="5">
    <source>
        <dbReference type="Proteomes" id="UP001519460"/>
    </source>
</evidence>
<feature type="transmembrane region" description="Helical" evidence="2">
    <location>
        <begin position="99"/>
        <end position="118"/>
    </location>
</feature>
<feature type="transmembrane region" description="Helical" evidence="2">
    <location>
        <begin position="215"/>
        <end position="234"/>
    </location>
</feature>
<feature type="transmembrane region" description="Helical" evidence="2">
    <location>
        <begin position="185"/>
        <end position="209"/>
    </location>
</feature>
<dbReference type="PANTHER" id="PTHR19353:SF13">
    <property type="entry name" value="FATTY ACID DESATURASE 6"/>
    <property type="match status" value="1"/>
</dbReference>
<dbReference type="InterPro" id="IPR012171">
    <property type="entry name" value="Fatty_acid_desaturase"/>
</dbReference>
<feature type="region of interest" description="Disordered" evidence="1">
    <location>
        <begin position="1"/>
        <end position="21"/>
    </location>
</feature>
<dbReference type="EMBL" id="JACVVK020000001">
    <property type="protein sequence ID" value="KAK7508447.1"/>
    <property type="molecule type" value="Genomic_DNA"/>
</dbReference>
<dbReference type="AlphaFoldDB" id="A0ABD0MA44"/>
<name>A0ABD0MA44_9CAEN</name>
<protein>
    <recommendedName>
        <fullName evidence="3">Fatty acid desaturase domain-containing protein</fullName>
    </recommendedName>
</protein>
<dbReference type="Proteomes" id="UP001519460">
    <property type="component" value="Unassembled WGS sequence"/>
</dbReference>
<feature type="transmembrane region" description="Helical" evidence="2">
    <location>
        <begin position="241"/>
        <end position="262"/>
    </location>
</feature>
<reference evidence="4 5" key="1">
    <citation type="journal article" date="2023" name="Sci. Data">
        <title>Genome assembly of the Korean intertidal mud-creeper Batillaria attramentaria.</title>
        <authorList>
            <person name="Patra A.K."/>
            <person name="Ho P.T."/>
            <person name="Jun S."/>
            <person name="Lee S.J."/>
            <person name="Kim Y."/>
            <person name="Won Y.J."/>
        </authorList>
    </citation>
    <scope>NUCLEOTIDE SEQUENCE [LARGE SCALE GENOMIC DNA]</scope>
    <source>
        <strain evidence="4">Wonlab-2016</strain>
    </source>
</reference>
<dbReference type="InterPro" id="IPR005804">
    <property type="entry name" value="FA_desaturase_dom"/>
</dbReference>
<dbReference type="Pfam" id="PF00487">
    <property type="entry name" value="FA_desaturase"/>
    <property type="match status" value="1"/>
</dbReference>
<sequence>MGVSSQNSSSKQKKMDPTGYDASTSFIDPRISTELYQEGRVLHNVKLEELPNFAELKSEVEKFVDRMSWWESYGIDTCIHVFGCVGAVASFFFMRSESIPVFAFGVFLLGCCHSILALKGGHLATHGAVCRSRPLNRLQSFFFSDVCGTFPSDSSHTIHVKEHHAYTNIIGIGDSSTWKVPIVPAYLYMFVTPFLIPVITPFVAIITVWGQWFSLLRFLVLASLGLLINFMLFMKVSGFGFPGAVLMTLLCRGVLSVPYIHVNIFQHIGLPMFTREKLPKKLYQMSTGVLNLSRNAVLDYCFGHSIISCHIEHHLFPRLSDQQCLAVKTLVRRFLKENGMAYNEATYTDRLMVFLRRYKQLMVNAPPISHFVGIQ</sequence>
<gene>
    <name evidence="4" type="ORF">BaRGS_00000013</name>
</gene>
<comment type="caution">
    <text evidence="4">The sequence shown here is derived from an EMBL/GenBank/DDBJ whole genome shotgun (WGS) entry which is preliminary data.</text>
</comment>
<feature type="compositionally biased region" description="Low complexity" evidence="1">
    <location>
        <begin position="1"/>
        <end position="10"/>
    </location>
</feature>
<feature type="transmembrane region" description="Helical" evidence="2">
    <location>
        <begin position="73"/>
        <end position="93"/>
    </location>
</feature>
<feature type="domain" description="Fatty acid desaturase" evidence="3">
    <location>
        <begin position="100"/>
        <end position="344"/>
    </location>
</feature>
<keyword evidence="2" id="KW-1133">Transmembrane helix</keyword>
<accession>A0ABD0MA44</accession>
<evidence type="ECO:0000259" key="3">
    <source>
        <dbReference type="Pfam" id="PF00487"/>
    </source>
</evidence>
<proteinExistence type="predicted"/>
<keyword evidence="2" id="KW-0472">Membrane</keyword>
<evidence type="ECO:0000256" key="2">
    <source>
        <dbReference type="SAM" id="Phobius"/>
    </source>
</evidence>
<keyword evidence="2" id="KW-0812">Transmembrane</keyword>
<dbReference type="PANTHER" id="PTHR19353">
    <property type="entry name" value="FATTY ACID DESATURASE 2"/>
    <property type="match status" value="1"/>
</dbReference>
<organism evidence="4 5">
    <name type="scientific">Batillaria attramentaria</name>
    <dbReference type="NCBI Taxonomy" id="370345"/>
    <lineage>
        <taxon>Eukaryota</taxon>
        <taxon>Metazoa</taxon>
        <taxon>Spiralia</taxon>
        <taxon>Lophotrochozoa</taxon>
        <taxon>Mollusca</taxon>
        <taxon>Gastropoda</taxon>
        <taxon>Caenogastropoda</taxon>
        <taxon>Sorbeoconcha</taxon>
        <taxon>Cerithioidea</taxon>
        <taxon>Batillariidae</taxon>
        <taxon>Batillaria</taxon>
    </lineage>
</organism>
<evidence type="ECO:0000313" key="4">
    <source>
        <dbReference type="EMBL" id="KAK7508447.1"/>
    </source>
</evidence>
<evidence type="ECO:0000256" key="1">
    <source>
        <dbReference type="SAM" id="MobiDB-lite"/>
    </source>
</evidence>
<keyword evidence="5" id="KW-1185">Reference proteome</keyword>